<name>A0A4Y2KYF0_ARAVE</name>
<sequence>MCYLPRNATKFLRGGSYQKTFSTKVVALSEHETHRDRTQFPKCRCVTCREMLLNFQEVAAIKRPLAQKLWHFLSTKHIETELSFRSVHVLPVAKCYYV</sequence>
<evidence type="ECO:0000313" key="1">
    <source>
        <dbReference type="EMBL" id="GBN06386.1"/>
    </source>
</evidence>
<evidence type="ECO:0000313" key="2">
    <source>
        <dbReference type="Proteomes" id="UP000499080"/>
    </source>
</evidence>
<dbReference type="Proteomes" id="UP000499080">
    <property type="component" value="Unassembled WGS sequence"/>
</dbReference>
<gene>
    <name evidence="1" type="ORF">AVEN_235029_1</name>
</gene>
<dbReference type="EMBL" id="BGPR01005059">
    <property type="protein sequence ID" value="GBN06386.1"/>
    <property type="molecule type" value="Genomic_DNA"/>
</dbReference>
<proteinExistence type="predicted"/>
<dbReference type="AlphaFoldDB" id="A0A4Y2KYF0"/>
<reference evidence="1 2" key="1">
    <citation type="journal article" date="2019" name="Sci. Rep.">
        <title>Orb-weaving spider Araneus ventricosus genome elucidates the spidroin gene catalogue.</title>
        <authorList>
            <person name="Kono N."/>
            <person name="Nakamura H."/>
            <person name="Ohtoshi R."/>
            <person name="Moran D.A.P."/>
            <person name="Shinohara A."/>
            <person name="Yoshida Y."/>
            <person name="Fujiwara M."/>
            <person name="Mori M."/>
            <person name="Tomita M."/>
            <person name="Arakawa K."/>
        </authorList>
    </citation>
    <scope>NUCLEOTIDE SEQUENCE [LARGE SCALE GENOMIC DNA]</scope>
</reference>
<keyword evidence="2" id="KW-1185">Reference proteome</keyword>
<accession>A0A4Y2KYF0</accession>
<organism evidence="1 2">
    <name type="scientific">Araneus ventricosus</name>
    <name type="common">Orbweaver spider</name>
    <name type="synonym">Epeira ventricosa</name>
    <dbReference type="NCBI Taxonomy" id="182803"/>
    <lineage>
        <taxon>Eukaryota</taxon>
        <taxon>Metazoa</taxon>
        <taxon>Ecdysozoa</taxon>
        <taxon>Arthropoda</taxon>
        <taxon>Chelicerata</taxon>
        <taxon>Arachnida</taxon>
        <taxon>Araneae</taxon>
        <taxon>Araneomorphae</taxon>
        <taxon>Entelegynae</taxon>
        <taxon>Araneoidea</taxon>
        <taxon>Araneidae</taxon>
        <taxon>Araneus</taxon>
    </lineage>
</organism>
<comment type="caution">
    <text evidence="1">The sequence shown here is derived from an EMBL/GenBank/DDBJ whole genome shotgun (WGS) entry which is preliminary data.</text>
</comment>
<protein>
    <submittedName>
        <fullName evidence="1">Uncharacterized protein</fullName>
    </submittedName>
</protein>